<protein>
    <recommendedName>
        <fullName evidence="5">DUF3322 and DUF2220 domain-containing protein</fullName>
    </recommendedName>
</protein>
<dbReference type="Pfam" id="PF09983">
    <property type="entry name" value="JetD_C"/>
    <property type="match status" value="1"/>
</dbReference>
<evidence type="ECO:0000313" key="4">
    <source>
        <dbReference type="Proteomes" id="UP001519535"/>
    </source>
</evidence>
<proteinExistence type="predicted"/>
<accession>A0ABS5RL58</accession>
<dbReference type="EMBL" id="JAHCLR010000013">
    <property type="protein sequence ID" value="MBS9533674.1"/>
    <property type="molecule type" value="Genomic_DNA"/>
</dbReference>
<dbReference type="PIRSF" id="PIRSF028408">
    <property type="entry name" value="UCP028408"/>
    <property type="match status" value="1"/>
</dbReference>
<feature type="domain" description="DUF3322" evidence="2">
    <location>
        <begin position="8"/>
        <end position="190"/>
    </location>
</feature>
<dbReference type="Proteomes" id="UP001519535">
    <property type="component" value="Unassembled WGS sequence"/>
</dbReference>
<dbReference type="Pfam" id="PF11795">
    <property type="entry name" value="DUF3322"/>
    <property type="match status" value="1"/>
</dbReference>
<reference evidence="3 4" key="1">
    <citation type="submission" date="2021-05" db="EMBL/GenBank/DDBJ databases">
        <title>Mycobacterium acidophilum sp. nov., an extremely acid-tolerant member of the genus Mycobacterium.</title>
        <authorList>
            <person name="Xia J."/>
        </authorList>
    </citation>
    <scope>NUCLEOTIDE SEQUENCE [LARGE SCALE GENOMIC DNA]</scope>
    <source>
        <strain evidence="3 4">M1</strain>
    </source>
</reference>
<keyword evidence="4" id="KW-1185">Reference proteome</keyword>
<feature type="domain" description="Wadjet protein JetD C-terminal" evidence="1">
    <location>
        <begin position="204"/>
        <end position="378"/>
    </location>
</feature>
<evidence type="ECO:0008006" key="5">
    <source>
        <dbReference type="Google" id="ProtNLM"/>
    </source>
</evidence>
<organism evidence="3 4">
    <name type="scientific">Mycolicibacter acidiphilus</name>
    <dbReference type="NCBI Taxonomy" id="2835306"/>
    <lineage>
        <taxon>Bacteria</taxon>
        <taxon>Bacillati</taxon>
        <taxon>Actinomycetota</taxon>
        <taxon>Actinomycetes</taxon>
        <taxon>Mycobacteriales</taxon>
        <taxon>Mycobacteriaceae</taxon>
        <taxon>Mycolicibacter</taxon>
    </lineage>
</organism>
<gene>
    <name evidence="3" type="ORF">KIH27_08760</name>
</gene>
<dbReference type="RefSeq" id="WP_214092549.1">
    <property type="nucleotide sequence ID" value="NZ_JAHCLR010000013.1"/>
</dbReference>
<evidence type="ECO:0000259" key="1">
    <source>
        <dbReference type="Pfam" id="PF09983"/>
    </source>
</evidence>
<comment type="caution">
    <text evidence="3">The sequence shown here is derived from an EMBL/GenBank/DDBJ whole genome shotgun (WGS) entry which is preliminary data.</text>
</comment>
<sequence>MTRGWTTPADIAAKVRRRWDDGTLLRGHADAGPFEPIEVPLRGPKPAQVGDDVAAARDWVAALDAGRRDDTRYTLVWQEIGGRRIGRNELPVRAVVSSPEQAWALLGVTAAVRRFDEMLGLARDHPRIRCWVAEHPHRALELAPEMAQLIAAYTWLDEHRGAQRYLRTISAPGVDTKFAERHRAVLAAMLGVPTSAAGFLAGLGLKAKPTLVRLRPCPRLGLPAPLTELAVRAGELAQLPVAPRTAVIVENEISYLSVDVPVDGVVFWGKGFEVDSVGGLPWLADADVVYWGDIDTHGFAILDRLRARLPHVRSVLMDRDTLLAHRDRWVREDRPATSMLSRLAAPEQALYEDLVGDVLGERVRLEQERIDWAWVQQQLTAPGTAGTAGIQGRATRLDTPR</sequence>
<evidence type="ECO:0000259" key="2">
    <source>
        <dbReference type="Pfam" id="PF11795"/>
    </source>
</evidence>
<dbReference type="InterPro" id="IPR014544">
    <property type="entry name" value="UCP028408"/>
</dbReference>
<name>A0ABS5RL58_9MYCO</name>
<evidence type="ECO:0000313" key="3">
    <source>
        <dbReference type="EMBL" id="MBS9533674.1"/>
    </source>
</evidence>
<dbReference type="InterPro" id="IPR024537">
    <property type="entry name" value="DUF3322"/>
</dbReference>
<dbReference type="InterPro" id="IPR024534">
    <property type="entry name" value="JetD_C"/>
</dbReference>